<reference evidence="3 4" key="1">
    <citation type="submission" date="2019-07" db="EMBL/GenBank/DDBJ databases">
        <title>Luteimonas sp. YD-1 nov., isolated from acidic soil.</title>
        <authorList>
            <person name="Zhou J."/>
        </authorList>
    </citation>
    <scope>NUCLEOTIDE SEQUENCE [LARGE SCALE GENOMIC DNA]</scope>
    <source>
        <strain evidence="3 4">YD-1</strain>
    </source>
</reference>
<evidence type="ECO:0000256" key="1">
    <source>
        <dbReference type="ARBA" id="ARBA00005947"/>
    </source>
</evidence>
<protein>
    <submittedName>
        <fullName evidence="3">Histone deacetylase family protein</fullName>
    </submittedName>
</protein>
<proteinExistence type="inferred from homology"/>
<keyword evidence="4" id="KW-1185">Reference proteome</keyword>
<dbReference type="PANTHER" id="PTHR10625">
    <property type="entry name" value="HISTONE DEACETYLASE HDAC1-RELATED"/>
    <property type="match status" value="1"/>
</dbReference>
<dbReference type="Proteomes" id="UP000315949">
    <property type="component" value="Unassembled WGS sequence"/>
</dbReference>
<dbReference type="InterPro" id="IPR000286">
    <property type="entry name" value="HDACs"/>
</dbReference>
<comment type="similarity">
    <text evidence="1">Belongs to the histone deacetylase family.</text>
</comment>
<dbReference type="GO" id="GO:0004407">
    <property type="term" value="F:histone deacetylase activity"/>
    <property type="evidence" value="ECO:0007669"/>
    <property type="project" value="TreeGrafter"/>
</dbReference>
<evidence type="ECO:0000313" key="4">
    <source>
        <dbReference type="Proteomes" id="UP000315949"/>
    </source>
</evidence>
<comment type="caution">
    <text evidence="3">The sequence shown here is derived from an EMBL/GenBank/DDBJ whole genome shotgun (WGS) entry which is preliminary data.</text>
</comment>
<dbReference type="Gene3D" id="3.40.800.20">
    <property type="entry name" value="Histone deacetylase domain"/>
    <property type="match status" value="1"/>
</dbReference>
<dbReference type="SUPFAM" id="SSF52768">
    <property type="entry name" value="Arginase/deacetylase"/>
    <property type="match status" value="1"/>
</dbReference>
<dbReference type="OrthoDB" id="9808367at2"/>
<evidence type="ECO:0000313" key="3">
    <source>
        <dbReference type="EMBL" id="TWT22215.1"/>
    </source>
</evidence>
<dbReference type="PANTHER" id="PTHR10625:SF10">
    <property type="entry name" value="HISTONE DEACETYLASE HDAC1"/>
    <property type="match status" value="1"/>
</dbReference>
<feature type="domain" description="Histone deacetylase" evidence="2">
    <location>
        <begin position="18"/>
        <end position="301"/>
    </location>
</feature>
<dbReference type="CDD" id="cd11599">
    <property type="entry name" value="HDAC_classII_2"/>
    <property type="match status" value="1"/>
</dbReference>
<evidence type="ECO:0000259" key="2">
    <source>
        <dbReference type="Pfam" id="PF00850"/>
    </source>
</evidence>
<dbReference type="InterPro" id="IPR023696">
    <property type="entry name" value="Ureohydrolase_dom_sf"/>
</dbReference>
<dbReference type="GO" id="GO:0040029">
    <property type="term" value="P:epigenetic regulation of gene expression"/>
    <property type="evidence" value="ECO:0007669"/>
    <property type="project" value="TreeGrafter"/>
</dbReference>
<dbReference type="RefSeq" id="WP_146310821.1">
    <property type="nucleotide sequence ID" value="NZ_VOHE01000001.1"/>
</dbReference>
<sequence length="310" mass="32658">MLGYTHPACLDHDTGLEHPECAERLGAVLEAVHDAFPGLEWIEAPRATRGQLLRVHDERLLAAVLSPPPQGIVHLDPDTVLSPGSPEAALRAAGAGIAATDAVMHGETDAAFCAVRPPGHHATADAPMGFCLFNNIAVAAAHALERFGLGRVAIVDFDVHHGNGTQAIFEQDPRVLYLSTHQAGIYPWSGAGNERGAGNIVNLPLPAGADGETVRRAWREQLLPALQAFEPQLVMVSAGFDGDRRDPLAQFALGPADFGWLTSELVREAARHAQGRIVSMLEGGYHLQALAEGAVAHVAALVEGDAAGGR</sequence>
<organism evidence="3 4">
    <name type="scientific">Luteimonas wenzhouensis</name>
    <dbReference type="NCBI Taxonomy" id="2599615"/>
    <lineage>
        <taxon>Bacteria</taxon>
        <taxon>Pseudomonadati</taxon>
        <taxon>Pseudomonadota</taxon>
        <taxon>Gammaproteobacteria</taxon>
        <taxon>Lysobacterales</taxon>
        <taxon>Lysobacteraceae</taxon>
        <taxon>Luteimonas</taxon>
    </lineage>
</organism>
<dbReference type="Pfam" id="PF00850">
    <property type="entry name" value="Hist_deacetyl"/>
    <property type="match status" value="1"/>
</dbReference>
<dbReference type="PRINTS" id="PR01270">
    <property type="entry name" value="HDASUPER"/>
</dbReference>
<name>A0A5C5U983_9GAMM</name>
<dbReference type="AlphaFoldDB" id="A0A5C5U983"/>
<dbReference type="EMBL" id="VOHE01000001">
    <property type="protein sequence ID" value="TWT22215.1"/>
    <property type="molecule type" value="Genomic_DNA"/>
</dbReference>
<dbReference type="InterPro" id="IPR037138">
    <property type="entry name" value="His_deacetylse_dom_sf"/>
</dbReference>
<accession>A0A5C5U983</accession>
<dbReference type="InterPro" id="IPR023801">
    <property type="entry name" value="His_deacetylse_dom"/>
</dbReference>
<gene>
    <name evidence="3" type="ORF">FQY79_02250</name>
</gene>